<dbReference type="Gene3D" id="3.60.10.10">
    <property type="entry name" value="Endonuclease/exonuclease/phosphatase"/>
    <property type="match status" value="1"/>
</dbReference>
<dbReference type="EMBL" id="JBDFQZ010000014">
    <property type="protein sequence ID" value="KAK9666631.1"/>
    <property type="molecule type" value="Genomic_DNA"/>
</dbReference>
<proteinExistence type="predicted"/>
<organism evidence="1 2">
    <name type="scientific">Saponaria officinalis</name>
    <name type="common">Common soapwort</name>
    <name type="synonym">Lychnis saponaria</name>
    <dbReference type="NCBI Taxonomy" id="3572"/>
    <lineage>
        <taxon>Eukaryota</taxon>
        <taxon>Viridiplantae</taxon>
        <taxon>Streptophyta</taxon>
        <taxon>Embryophyta</taxon>
        <taxon>Tracheophyta</taxon>
        <taxon>Spermatophyta</taxon>
        <taxon>Magnoliopsida</taxon>
        <taxon>eudicotyledons</taxon>
        <taxon>Gunneridae</taxon>
        <taxon>Pentapetalae</taxon>
        <taxon>Caryophyllales</taxon>
        <taxon>Caryophyllaceae</taxon>
        <taxon>Caryophylleae</taxon>
        <taxon>Saponaria</taxon>
    </lineage>
</organism>
<gene>
    <name evidence="1" type="ORF">RND81_14G199600</name>
</gene>
<dbReference type="SUPFAM" id="SSF56219">
    <property type="entry name" value="DNase I-like"/>
    <property type="match status" value="1"/>
</dbReference>
<dbReference type="InterPro" id="IPR036691">
    <property type="entry name" value="Endo/exonu/phosph_ase_sf"/>
</dbReference>
<dbReference type="PANTHER" id="PTHR33710">
    <property type="entry name" value="BNAC02G09200D PROTEIN"/>
    <property type="match status" value="1"/>
</dbReference>
<protein>
    <submittedName>
        <fullName evidence="1">Uncharacterized protein</fullName>
    </submittedName>
</protein>
<sequence length="192" mass="22578">MDDFRSAIDTCGLLDLGYVGERFTWWNKQCEPNDIFERLDRALVSPNWVDMYPSLMVHHLARESSYHIAIKTSPIDFGETPPEIVMLNRCTTALTKWSQEEFGDINRRLSEARKRLAFIDGCRPIEEIVAERRNICSEIHKLIITQEETYWRQRSRSDFLKEGDRNTKFFHLKASGHRRRNKTTKLVDDNGV</sequence>
<evidence type="ECO:0000313" key="1">
    <source>
        <dbReference type="EMBL" id="KAK9666631.1"/>
    </source>
</evidence>
<comment type="caution">
    <text evidence="1">The sequence shown here is derived from an EMBL/GenBank/DDBJ whole genome shotgun (WGS) entry which is preliminary data.</text>
</comment>
<accession>A0AAW1GVU1</accession>
<keyword evidence="2" id="KW-1185">Reference proteome</keyword>
<dbReference type="PANTHER" id="PTHR33710:SF86">
    <property type="entry name" value="VIRAL MOVEMENT PROTEIN"/>
    <property type="match status" value="1"/>
</dbReference>
<dbReference type="Proteomes" id="UP001443914">
    <property type="component" value="Unassembled WGS sequence"/>
</dbReference>
<reference evidence="1" key="1">
    <citation type="submission" date="2024-03" db="EMBL/GenBank/DDBJ databases">
        <title>WGS assembly of Saponaria officinalis var. Norfolk2.</title>
        <authorList>
            <person name="Jenkins J."/>
            <person name="Shu S."/>
            <person name="Grimwood J."/>
            <person name="Barry K."/>
            <person name="Goodstein D."/>
            <person name="Schmutz J."/>
            <person name="Leebens-Mack J."/>
            <person name="Osbourn A."/>
        </authorList>
    </citation>
    <scope>NUCLEOTIDE SEQUENCE [LARGE SCALE GENOMIC DNA]</scope>
    <source>
        <strain evidence="1">JIC</strain>
    </source>
</reference>
<name>A0AAW1GVU1_SAPOF</name>
<evidence type="ECO:0000313" key="2">
    <source>
        <dbReference type="Proteomes" id="UP001443914"/>
    </source>
</evidence>
<dbReference type="AlphaFoldDB" id="A0AAW1GVU1"/>